<dbReference type="Gene3D" id="1.10.510.10">
    <property type="entry name" value="Transferase(Phosphotransferase) domain 1"/>
    <property type="match status" value="1"/>
</dbReference>
<evidence type="ECO:0000313" key="2">
    <source>
        <dbReference type="EMBL" id="ELP92519.1"/>
    </source>
</evidence>
<evidence type="ECO:0000256" key="1">
    <source>
        <dbReference type="SAM" id="MobiDB-lite"/>
    </source>
</evidence>
<dbReference type="GO" id="GO:0016301">
    <property type="term" value="F:kinase activity"/>
    <property type="evidence" value="ECO:0007669"/>
    <property type="project" value="UniProtKB-KW"/>
</dbReference>
<dbReference type="RefSeq" id="XP_004259290.1">
    <property type="nucleotide sequence ID" value="XM_004259242.1"/>
</dbReference>
<dbReference type="SUPFAM" id="SSF56112">
    <property type="entry name" value="Protein kinase-like (PK-like)"/>
    <property type="match status" value="1"/>
</dbReference>
<dbReference type="OrthoDB" id="5800476at2759"/>
<protein>
    <submittedName>
        <fullName evidence="2">Casein kinase, putative</fullName>
    </submittedName>
</protein>
<sequence>MNRKTAPLKYFSNHFQRLLKTLRVQQEPNASIDLNDELCEGLPEEFATYLDTCKKLSFDQTPDYLQLRMLFWKIAKREIIVFDGKFDWTGFKGQKSEDRPPEVVTAVEKNDSVDSRSGSGSKAGSKSRSQSPSGSVE</sequence>
<dbReference type="VEuPathDB" id="AmoebaDB:EIN_275980"/>
<feature type="region of interest" description="Disordered" evidence="1">
    <location>
        <begin position="89"/>
        <end position="137"/>
    </location>
</feature>
<organism evidence="2 3">
    <name type="scientific">Entamoeba invadens IP1</name>
    <dbReference type="NCBI Taxonomy" id="370355"/>
    <lineage>
        <taxon>Eukaryota</taxon>
        <taxon>Amoebozoa</taxon>
        <taxon>Evosea</taxon>
        <taxon>Archamoebae</taxon>
        <taxon>Mastigamoebida</taxon>
        <taxon>Entamoebidae</taxon>
        <taxon>Entamoeba</taxon>
    </lineage>
</organism>
<dbReference type="KEGG" id="eiv:EIN_275980"/>
<accession>A0A0A1UBE1</accession>
<reference evidence="2 3" key="1">
    <citation type="submission" date="2012-10" db="EMBL/GenBank/DDBJ databases">
        <authorList>
            <person name="Zafar N."/>
            <person name="Inman J."/>
            <person name="Hall N."/>
            <person name="Lorenzi H."/>
            <person name="Caler E."/>
        </authorList>
    </citation>
    <scope>NUCLEOTIDE SEQUENCE [LARGE SCALE GENOMIC DNA]</scope>
    <source>
        <strain evidence="2 3">IP1</strain>
    </source>
</reference>
<dbReference type="InterPro" id="IPR011009">
    <property type="entry name" value="Kinase-like_dom_sf"/>
</dbReference>
<gene>
    <name evidence="2" type="ORF">EIN_275980</name>
</gene>
<evidence type="ECO:0000313" key="3">
    <source>
        <dbReference type="Proteomes" id="UP000014680"/>
    </source>
</evidence>
<dbReference type="EMBL" id="KB206364">
    <property type="protein sequence ID" value="ELP92519.1"/>
    <property type="molecule type" value="Genomic_DNA"/>
</dbReference>
<feature type="compositionally biased region" description="Low complexity" evidence="1">
    <location>
        <begin position="115"/>
        <end position="137"/>
    </location>
</feature>
<dbReference type="Proteomes" id="UP000014680">
    <property type="component" value="Unassembled WGS sequence"/>
</dbReference>
<keyword evidence="2" id="KW-0418">Kinase</keyword>
<keyword evidence="3" id="KW-1185">Reference proteome</keyword>
<dbReference type="GeneID" id="14891502"/>
<keyword evidence="2" id="KW-0808">Transferase</keyword>
<dbReference type="AlphaFoldDB" id="A0A0A1UBE1"/>
<name>A0A0A1UBE1_ENTIV</name>
<proteinExistence type="predicted"/>